<dbReference type="Proteomes" id="UP000553034">
    <property type="component" value="Unassembled WGS sequence"/>
</dbReference>
<gene>
    <name evidence="2" type="ORF">GGR32_001541</name>
</gene>
<feature type="chain" id="PRO_5033012985" evidence="1">
    <location>
        <begin position="19"/>
        <end position="374"/>
    </location>
</feature>
<keyword evidence="3" id="KW-1185">Reference proteome</keyword>
<evidence type="ECO:0000256" key="1">
    <source>
        <dbReference type="SAM" id="SignalP"/>
    </source>
</evidence>
<dbReference type="EMBL" id="JACIFO010000005">
    <property type="protein sequence ID" value="MBB4119245.1"/>
    <property type="molecule type" value="Genomic_DNA"/>
</dbReference>
<organism evidence="2 3">
    <name type="scientific">Mesonia hippocampi</name>
    <dbReference type="NCBI Taxonomy" id="1628250"/>
    <lineage>
        <taxon>Bacteria</taxon>
        <taxon>Pseudomonadati</taxon>
        <taxon>Bacteroidota</taxon>
        <taxon>Flavobacteriia</taxon>
        <taxon>Flavobacteriales</taxon>
        <taxon>Flavobacteriaceae</taxon>
        <taxon>Mesonia</taxon>
    </lineage>
</organism>
<keyword evidence="1" id="KW-0732">Signal</keyword>
<dbReference type="AlphaFoldDB" id="A0A840EQA1"/>
<proteinExistence type="predicted"/>
<dbReference type="RefSeq" id="WP_183477598.1">
    <property type="nucleotide sequence ID" value="NZ_JACIFO010000005.1"/>
</dbReference>
<evidence type="ECO:0000313" key="3">
    <source>
        <dbReference type="Proteomes" id="UP000553034"/>
    </source>
</evidence>
<sequence length="374" mass="43195">MKKLISILFFMSSALVGAQEVQVVLKEDFTTNQRQWRQLTGEEYFSKIKDNHYFIRNKRSKGEIFGVSKEKFDLYGKSQYVIQMVFSVKHFDPSSSFGALGGMLLMKNAKRIVNGYLEPYEGMAIGILAQDNKYYLFINNNTNNGVGLKVPINPDILNKDVSIQLRIDNTAKKIVVYLNKQKYGVLPYGLYSIRNVGFKAAGDVYMRIKGLAIATTQQNIVPSWDINDYYLIDDQSVFVRGFNSIENDYIPKFMYRDDLSTYSHEQLDELLAKDSKIKKLKKSTVYSEAMFSYEFEYQSKKINLSRNGNSFNARVYIGDSKSEMLSFIMSYLSLKDISEIDFSYNKPSGKIYSWKGTTKSIRYDDKRINIVYSK</sequence>
<feature type="signal peptide" evidence="1">
    <location>
        <begin position="1"/>
        <end position="18"/>
    </location>
</feature>
<protein>
    <submittedName>
        <fullName evidence="2">Uncharacterized protein</fullName>
    </submittedName>
</protein>
<comment type="caution">
    <text evidence="2">The sequence shown here is derived from an EMBL/GenBank/DDBJ whole genome shotgun (WGS) entry which is preliminary data.</text>
</comment>
<name>A0A840EQA1_9FLAO</name>
<reference evidence="2 3" key="1">
    <citation type="submission" date="2020-08" db="EMBL/GenBank/DDBJ databases">
        <title>Genomic Encyclopedia of Type Strains, Phase IV (KMG-IV): sequencing the most valuable type-strain genomes for metagenomic binning, comparative biology and taxonomic classification.</title>
        <authorList>
            <person name="Goeker M."/>
        </authorList>
    </citation>
    <scope>NUCLEOTIDE SEQUENCE [LARGE SCALE GENOMIC DNA]</scope>
    <source>
        <strain evidence="2 3">DSM 29568</strain>
    </source>
</reference>
<accession>A0A840EQA1</accession>
<evidence type="ECO:0000313" key="2">
    <source>
        <dbReference type="EMBL" id="MBB4119245.1"/>
    </source>
</evidence>